<keyword evidence="3 5" id="KW-0808">Transferase</keyword>
<evidence type="ECO:0000256" key="2">
    <source>
        <dbReference type="ARBA" id="ARBA00022603"/>
    </source>
</evidence>
<organism evidence="5 6">
    <name type="scientific">Schizophyllum amplum</name>
    <dbReference type="NCBI Taxonomy" id="97359"/>
    <lineage>
        <taxon>Eukaryota</taxon>
        <taxon>Fungi</taxon>
        <taxon>Dikarya</taxon>
        <taxon>Basidiomycota</taxon>
        <taxon>Agaricomycotina</taxon>
        <taxon>Agaricomycetes</taxon>
        <taxon>Agaricomycetidae</taxon>
        <taxon>Agaricales</taxon>
        <taxon>Schizophyllaceae</taxon>
        <taxon>Schizophyllum</taxon>
    </lineage>
</organism>
<name>A0A550CIP0_9AGAR</name>
<protein>
    <submittedName>
        <fullName evidence="5">S-adenosyl-L-methionine-dependent methyltransferase</fullName>
    </submittedName>
</protein>
<comment type="caution">
    <text evidence="5">The sequence shown here is derived from an EMBL/GenBank/DDBJ whole genome shotgun (WGS) entry which is preliminary data.</text>
</comment>
<dbReference type="SUPFAM" id="SSF53335">
    <property type="entry name" value="S-adenosyl-L-methionine-dependent methyltransferases"/>
    <property type="match status" value="1"/>
</dbReference>
<evidence type="ECO:0000259" key="4">
    <source>
        <dbReference type="Pfam" id="PF08241"/>
    </source>
</evidence>
<keyword evidence="2 5" id="KW-0489">Methyltransferase</keyword>
<feature type="domain" description="Methyltransferase type 11" evidence="4">
    <location>
        <begin position="115"/>
        <end position="214"/>
    </location>
</feature>
<evidence type="ECO:0000313" key="5">
    <source>
        <dbReference type="EMBL" id="TRM64691.1"/>
    </source>
</evidence>
<reference evidence="5 6" key="1">
    <citation type="journal article" date="2019" name="New Phytol.">
        <title>Comparative genomics reveals unique wood-decay strategies and fruiting body development in the Schizophyllaceae.</title>
        <authorList>
            <person name="Almasi E."/>
            <person name="Sahu N."/>
            <person name="Krizsan K."/>
            <person name="Balint B."/>
            <person name="Kovacs G.M."/>
            <person name="Kiss B."/>
            <person name="Cseklye J."/>
            <person name="Drula E."/>
            <person name="Henrissat B."/>
            <person name="Nagy I."/>
            <person name="Chovatia M."/>
            <person name="Adam C."/>
            <person name="LaButti K."/>
            <person name="Lipzen A."/>
            <person name="Riley R."/>
            <person name="Grigoriev I.V."/>
            <person name="Nagy L.G."/>
        </authorList>
    </citation>
    <scope>NUCLEOTIDE SEQUENCE [LARGE SCALE GENOMIC DNA]</scope>
    <source>
        <strain evidence="5 6">NL-1724</strain>
    </source>
</reference>
<comment type="similarity">
    <text evidence="1">Belongs to the methyltransferase superfamily.</text>
</comment>
<dbReference type="GO" id="GO:0008757">
    <property type="term" value="F:S-adenosylmethionine-dependent methyltransferase activity"/>
    <property type="evidence" value="ECO:0007669"/>
    <property type="project" value="InterPro"/>
</dbReference>
<dbReference type="PANTHER" id="PTHR44942">
    <property type="entry name" value="METHYLTRANSF_11 DOMAIN-CONTAINING PROTEIN"/>
    <property type="match status" value="1"/>
</dbReference>
<dbReference type="Pfam" id="PF08241">
    <property type="entry name" value="Methyltransf_11"/>
    <property type="match status" value="1"/>
</dbReference>
<evidence type="ECO:0000313" key="6">
    <source>
        <dbReference type="Proteomes" id="UP000320762"/>
    </source>
</evidence>
<dbReference type="Gene3D" id="3.40.50.150">
    <property type="entry name" value="Vaccinia Virus protein VP39"/>
    <property type="match status" value="1"/>
</dbReference>
<sequence>MAMRVLGSCVQGRALLTCNSSSLTALAVGRVPAASTFATTRLLITASNLFTASTRSLSISSTMASESVVHQVAAKGFGTGTNELYDRARPSYQPSVLSWIRKAVRKTDGEKLNVLEIGAGTGIFTRALLAHPDWKDDVGELMAVEPSEGMREQFTKTTTSTQTTISVHPGHFASTPAPAAWADLLVIAQAFHWCPDHASAVKEFARVLKPGAPVVLVWNLEDRDTAPWVAQLRDRIERHEGGTPQFRLGLWRAFADTKEWRELFRAEPVVGGEPLPSTDLTTLPHTAMHTVGFALQGTEQLTLDRACSKSFIALLSEEERQEVINDVRAILAKGEGMKWVDEAAGVFEYPYKCTVVVGWKV</sequence>
<dbReference type="OrthoDB" id="66144at2759"/>
<dbReference type="InterPro" id="IPR051052">
    <property type="entry name" value="Diverse_substrate_MTase"/>
</dbReference>
<evidence type="ECO:0000256" key="1">
    <source>
        <dbReference type="ARBA" id="ARBA00008361"/>
    </source>
</evidence>
<evidence type="ECO:0000256" key="3">
    <source>
        <dbReference type="ARBA" id="ARBA00022679"/>
    </source>
</evidence>
<dbReference type="EMBL" id="VDMD01000006">
    <property type="protein sequence ID" value="TRM64691.1"/>
    <property type="molecule type" value="Genomic_DNA"/>
</dbReference>
<proteinExistence type="inferred from homology"/>
<dbReference type="AlphaFoldDB" id="A0A550CIP0"/>
<accession>A0A550CIP0</accession>
<dbReference type="InterPro" id="IPR029063">
    <property type="entry name" value="SAM-dependent_MTases_sf"/>
</dbReference>
<dbReference type="InterPro" id="IPR013216">
    <property type="entry name" value="Methyltransf_11"/>
</dbReference>
<gene>
    <name evidence="5" type="ORF">BD626DRAFT_489597</name>
</gene>
<keyword evidence="6" id="KW-1185">Reference proteome</keyword>
<dbReference type="PANTHER" id="PTHR44942:SF4">
    <property type="entry name" value="METHYLTRANSFERASE TYPE 11 DOMAIN-CONTAINING PROTEIN"/>
    <property type="match status" value="1"/>
</dbReference>
<dbReference type="Proteomes" id="UP000320762">
    <property type="component" value="Unassembled WGS sequence"/>
</dbReference>
<dbReference type="CDD" id="cd02440">
    <property type="entry name" value="AdoMet_MTases"/>
    <property type="match status" value="1"/>
</dbReference>
<dbReference type="STRING" id="97359.A0A550CIP0"/>
<dbReference type="GO" id="GO:0032259">
    <property type="term" value="P:methylation"/>
    <property type="evidence" value="ECO:0007669"/>
    <property type="project" value="UniProtKB-KW"/>
</dbReference>